<sequence length="665" mass="75691">MKLSKLLIFFLLLFSCIFTAQAVEEETIYYYFCDSDNLDVATVKIDSLAAQSSITLYITENNNYQQYNDSSQVFDLYADSSNYQEKFDIYTQGGTVSSENGKIKINAPTSLSSGCAYISSKEKIITKNSIVEIAYDRTSKEYAMFQVGNTVTPFSRVAGVGLVSDGFSGRFGQSCNCLNRIFLDKTYRNRIKSFEFLDSSNNNIKKIIIDTSSISYQTNNNPMEKYGYINDTWFNLEKNLIIGQEEYGDDGGALLIKNIKVKKLNNNVAIEPILETNRLKVIITNNNDYAIVNYQADIDISKLQKTTNNLKVTTTNEQQYLVYNILIENKNYQKLSDETNFQEIVLYNYNENNTAMFQYQINKTNCTNTQFVSYSPGRVTITDSRGFLRQYYYNESVSEVNLYYADYDATLAELTIKLNANSNVIIKDTNDNIVSEYKNQIINFHGVVGKSYKIYVDGELKDVKTVVTYEVLDYTSTEDLKGEDIFNYSINTPTLSSVNYNATMQNNSLEINYSILNQYENINVSVYDYNRTLIFNNVYNDRSKSISIDINDSSKAYMLIMKLNDTERILSYNYIITPIDPNIPIFSEISYMIGDFFTKVLALIILFGAVTIFSKIDIAAGSILGLFVFAALWFVGWLDFINLPTKILLILLLAVPIVIKSKSGA</sequence>
<evidence type="ECO:0000313" key="2">
    <source>
        <dbReference type="EMBL" id="MBP2202212.1"/>
    </source>
</evidence>
<comment type="caution">
    <text evidence="2">The sequence shown here is derived from an EMBL/GenBank/DDBJ whole genome shotgun (WGS) entry which is preliminary data.</text>
</comment>
<keyword evidence="1" id="KW-0812">Transmembrane</keyword>
<name>A0A8J7UT40_METVO</name>
<dbReference type="Proteomes" id="UP000740329">
    <property type="component" value="Unassembled WGS sequence"/>
</dbReference>
<dbReference type="PROSITE" id="PS51257">
    <property type="entry name" value="PROKAR_LIPOPROTEIN"/>
    <property type="match status" value="1"/>
</dbReference>
<evidence type="ECO:0000256" key="1">
    <source>
        <dbReference type="SAM" id="Phobius"/>
    </source>
</evidence>
<keyword evidence="1" id="KW-0472">Membrane</keyword>
<organism evidence="2 3">
    <name type="scientific">Methanococcus voltae</name>
    <dbReference type="NCBI Taxonomy" id="2188"/>
    <lineage>
        <taxon>Archaea</taxon>
        <taxon>Methanobacteriati</taxon>
        <taxon>Methanobacteriota</taxon>
        <taxon>Methanomada group</taxon>
        <taxon>Methanococci</taxon>
        <taxon>Methanococcales</taxon>
        <taxon>Methanococcaceae</taxon>
        <taxon>Methanococcus</taxon>
    </lineage>
</organism>
<gene>
    <name evidence="2" type="ORF">J3E07_001653</name>
</gene>
<dbReference type="RefSeq" id="WP_209591726.1">
    <property type="nucleotide sequence ID" value="NZ_JAGGMV010000009.1"/>
</dbReference>
<feature type="transmembrane region" description="Helical" evidence="1">
    <location>
        <begin position="616"/>
        <end position="635"/>
    </location>
</feature>
<feature type="transmembrane region" description="Helical" evidence="1">
    <location>
        <begin position="641"/>
        <end position="659"/>
    </location>
</feature>
<evidence type="ECO:0000313" key="3">
    <source>
        <dbReference type="Proteomes" id="UP000740329"/>
    </source>
</evidence>
<dbReference type="EMBL" id="JAGGMV010000009">
    <property type="protein sequence ID" value="MBP2202212.1"/>
    <property type="molecule type" value="Genomic_DNA"/>
</dbReference>
<accession>A0A8J7UT40</accession>
<protein>
    <submittedName>
        <fullName evidence="2">Uncharacterized protein</fullName>
    </submittedName>
</protein>
<reference evidence="2" key="1">
    <citation type="submission" date="2021-03" db="EMBL/GenBank/DDBJ databases">
        <title>Genomic Encyclopedia of Type Strains, Phase IV (KMG-V): Genome sequencing to study the core and pangenomes of soil and plant-associated prokaryotes.</title>
        <authorList>
            <person name="Whitman W."/>
        </authorList>
    </citation>
    <scope>NUCLEOTIDE SEQUENCE</scope>
    <source>
        <strain evidence="2">C4</strain>
    </source>
</reference>
<dbReference type="AlphaFoldDB" id="A0A8J7UT40"/>
<feature type="transmembrane region" description="Helical" evidence="1">
    <location>
        <begin position="589"/>
        <end position="609"/>
    </location>
</feature>
<keyword evidence="1" id="KW-1133">Transmembrane helix</keyword>
<proteinExistence type="predicted"/>